<evidence type="ECO:0000313" key="3">
    <source>
        <dbReference type="EMBL" id="GIX64008.1"/>
    </source>
</evidence>
<accession>A0AAV4LW77</accession>
<dbReference type="AlphaFoldDB" id="A0AAV4LW77"/>
<feature type="signal peptide" evidence="2">
    <location>
        <begin position="1"/>
        <end position="22"/>
    </location>
</feature>
<dbReference type="Proteomes" id="UP001497744">
    <property type="component" value="Unassembled WGS sequence"/>
</dbReference>
<evidence type="ECO:0000256" key="2">
    <source>
        <dbReference type="SAM" id="SignalP"/>
    </source>
</evidence>
<keyword evidence="2" id="KW-0732">Signal</keyword>
<dbReference type="EMBL" id="BPLF01000003">
    <property type="protein sequence ID" value="GIX64008.1"/>
    <property type="molecule type" value="Genomic_DNA"/>
</dbReference>
<sequence>MKNLMSLLSIALCAISVADVCAYVSNLEGADASVRQLDANPYSYFVESELDRSYEQGNNGNIYDALGEEGFDNMSLLELAGNEGFLGVNDEAGDVDDELSLLEADDEAGEVDDELSLLEADDEDGFDANVAFLETEDEFKDDGDESFIKTDADADEVDRDIGAIAAAEGDLMENDASSYVPIRRRAAGKPCNDMECEIESAQVADSEPVIAEPDEAQPTEDNQATDTWSASVRKHALKVTIIALVVICLCVWLFVYTPVCIMDAKERAQAWYNSRRSSPPVIPEVAETEPLVAS</sequence>
<protein>
    <submittedName>
        <fullName evidence="3">Membrane protein, putative</fullName>
    </submittedName>
</protein>
<keyword evidence="1" id="KW-1133">Transmembrane helix</keyword>
<reference evidence="3 4" key="1">
    <citation type="submission" date="2021-06" db="EMBL/GenBank/DDBJ databases">
        <title>Genome sequence of Babesia caballi.</title>
        <authorList>
            <person name="Yamagishi J."/>
            <person name="Kidaka T."/>
            <person name="Ochi A."/>
        </authorList>
    </citation>
    <scope>NUCLEOTIDE SEQUENCE [LARGE SCALE GENOMIC DNA]</scope>
    <source>
        <strain evidence="3">USDA-D6B2</strain>
    </source>
</reference>
<organism evidence="3 4">
    <name type="scientific">Babesia caballi</name>
    <dbReference type="NCBI Taxonomy" id="5871"/>
    <lineage>
        <taxon>Eukaryota</taxon>
        <taxon>Sar</taxon>
        <taxon>Alveolata</taxon>
        <taxon>Apicomplexa</taxon>
        <taxon>Aconoidasida</taxon>
        <taxon>Piroplasmida</taxon>
        <taxon>Babesiidae</taxon>
        <taxon>Babesia</taxon>
    </lineage>
</organism>
<keyword evidence="1" id="KW-0472">Membrane</keyword>
<dbReference type="RefSeq" id="XP_067716077.1">
    <property type="nucleotide sequence ID" value="XM_067859976.1"/>
</dbReference>
<keyword evidence="1" id="KW-0812">Transmembrane</keyword>
<keyword evidence="4" id="KW-1185">Reference proteome</keyword>
<feature type="transmembrane region" description="Helical" evidence="1">
    <location>
        <begin position="239"/>
        <end position="259"/>
    </location>
</feature>
<evidence type="ECO:0000313" key="4">
    <source>
        <dbReference type="Proteomes" id="UP001497744"/>
    </source>
</evidence>
<evidence type="ECO:0000256" key="1">
    <source>
        <dbReference type="SAM" id="Phobius"/>
    </source>
</evidence>
<feature type="chain" id="PRO_5043763982" evidence="2">
    <location>
        <begin position="23"/>
        <end position="294"/>
    </location>
</feature>
<gene>
    <name evidence="3" type="ORF">BcabD6B2_34430</name>
</gene>
<dbReference type="GeneID" id="94195489"/>
<name>A0AAV4LW77_BABCB</name>
<proteinExistence type="predicted"/>
<comment type="caution">
    <text evidence="3">The sequence shown here is derived from an EMBL/GenBank/DDBJ whole genome shotgun (WGS) entry which is preliminary data.</text>
</comment>